<organism evidence="1 2">
    <name type="scientific">Streptomyces caniscabiei</name>
    <dbReference type="NCBI Taxonomy" id="2746961"/>
    <lineage>
        <taxon>Bacteria</taxon>
        <taxon>Bacillati</taxon>
        <taxon>Actinomycetota</taxon>
        <taxon>Actinomycetes</taxon>
        <taxon>Kitasatosporales</taxon>
        <taxon>Streptomycetaceae</taxon>
        <taxon>Streptomyces</taxon>
    </lineage>
</organism>
<protein>
    <submittedName>
        <fullName evidence="1">Uncharacterized protein</fullName>
    </submittedName>
</protein>
<dbReference type="RefSeq" id="WP_193379984.1">
    <property type="nucleotide sequence ID" value="NZ_JABXWF010000016.1"/>
</dbReference>
<comment type="caution">
    <text evidence="1">The sequence shown here is derived from an EMBL/GenBank/DDBJ whole genome shotgun (WGS) entry which is preliminary data.</text>
</comment>
<evidence type="ECO:0000313" key="2">
    <source>
        <dbReference type="Proteomes" id="UP001282474"/>
    </source>
</evidence>
<name>A0ABU4MVV6_9ACTN</name>
<keyword evidence="2" id="KW-1185">Reference proteome</keyword>
<dbReference type="EMBL" id="JARAWJ010000025">
    <property type="protein sequence ID" value="MDX3041227.1"/>
    <property type="molecule type" value="Genomic_DNA"/>
</dbReference>
<accession>A0ABU4MVV6</accession>
<dbReference type="Proteomes" id="UP001282474">
    <property type="component" value="Unassembled WGS sequence"/>
</dbReference>
<sequence>MPQEEPGSRTMSVEGDGLSIGYAVEGASPPWKTYAWYAYDGDETSTRPGAALISTAYRYHSDGDLAEVTFPSGLVFTALMPELASEHRT</sequence>
<proteinExistence type="predicted"/>
<reference evidence="1 2" key="1">
    <citation type="journal article" date="2023" name="Microb. Genom.">
        <title>Mesoterricola silvestris gen. nov., sp. nov., Mesoterricola sediminis sp. nov., Geothrix oryzae sp. nov., Geothrix edaphica sp. nov., Geothrix rubra sp. nov., and Geothrix limicola sp. nov., six novel members of Acidobacteriota isolated from soils.</title>
        <authorList>
            <person name="Weisberg A.J."/>
            <person name="Pearce E."/>
            <person name="Kramer C.G."/>
            <person name="Chang J.H."/>
            <person name="Clarke C.R."/>
        </authorList>
    </citation>
    <scope>NUCLEOTIDE SEQUENCE [LARGE SCALE GENOMIC DNA]</scope>
    <source>
        <strain evidence="1 2">NE20-4-1</strain>
    </source>
</reference>
<gene>
    <name evidence="1" type="ORF">PV383_29140</name>
</gene>
<evidence type="ECO:0000313" key="1">
    <source>
        <dbReference type="EMBL" id="MDX3041227.1"/>
    </source>
</evidence>